<dbReference type="STRING" id="159087.Daro_0198"/>
<evidence type="ECO:0000313" key="3">
    <source>
        <dbReference type="EMBL" id="AAZ44957.1"/>
    </source>
</evidence>
<gene>
    <name evidence="3" type="ordered locus">Daro_0198</name>
</gene>
<evidence type="ECO:0000256" key="2">
    <source>
        <dbReference type="SAM" id="SignalP"/>
    </source>
</evidence>
<dbReference type="EMBL" id="CP000089">
    <property type="protein sequence ID" value="AAZ44957.1"/>
    <property type="molecule type" value="Genomic_DNA"/>
</dbReference>
<evidence type="ECO:0000256" key="1">
    <source>
        <dbReference type="SAM" id="MobiDB-lite"/>
    </source>
</evidence>
<dbReference type="AlphaFoldDB" id="Q47JM4"/>
<dbReference type="HOGENOM" id="CLU_038901_0_0_4"/>
<reference evidence="3" key="1">
    <citation type="submission" date="2005-08" db="EMBL/GenBank/DDBJ databases">
        <title>Complete sequence of Dechloromonas aromatica RCB.</title>
        <authorList>
            <person name="Salinero K.K."/>
            <person name="Copeland A."/>
            <person name="Lucas S."/>
            <person name="Lapidus A."/>
            <person name="Barry K."/>
            <person name="Detter J.C."/>
            <person name="Glavina T."/>
            <person name="Hammon N."/>
            <person name="Israni S."/>
            <person name="Pitluck S."/>
            <person name="Di Bartolo G."/>
            <person name="Trong S."/>
            <person name="Schmutz J."/>
            <person name="Larimer F."/>
            <person name="Land M."/>
            <person name="Ivanova N."/>
            <person name="Richardson P."/>
        </authorList>
    </citation>
    <scope>NUCLEOTIDE SEQUENCE</scope>
    <source>
        <strain evidence="3">RCB</strain>
    </source>
</reference>
<dbReference type="Gene3D" id="2.40.160.10">
    <property type="entry name" value="Porin"/>
    <property type="match status" value="1"/>
</dbReference>
<feature type="signal peptide" evidence="2">
    <location>
        <begin position="1"/>
        <end position="19"/>
    </location>
</feature>
<protein>
    <recommendedName>
        <fullName evidence="4">Phosphate-selective porin O and P</fullName>
    </recommendedName>
</protein>
<sequence length="453" mass="49275">MQKSFAMAALLAASCGVQAATDADLAAIRSQIDEMKKTYEQRIAALEQKLAQAETKSRQEPQQVASAPVASSSPSAAANGFNPEVSLILQGQYRNMKDIPGRVIGGFVSAGGEGLNNRGFSVDETELVLAANIDPYWRGQAIVAMADGQANIEEAWFQSLAIGQGVGLKIGRFRSGIGYLNEQHPHARDFSDAPLMYQAMFGDSYAQDGVQLKWLAPTPLFVELGGEVGRGANFPGTDRNRNGAGGGALYVHVGDDVGFSNSWRLGASWLKTRASERSADFVDLGGVAAQGRFAGDSTTWLADFVWKWAPNGNSTQQSFKFQSEYFVREEKGNLSCSSDDATSLCGMPADSSYRTRQSGWYMQGVYQLMANWRAGLRYEQLDSGVRDFGANAANLVIDNYRPKKATAMIDYSWSEFSRVRLQLAQDKSMPGITDHQLTLQYVMSLGAHGAHKF</sequence>
<name>Q47JM4_DECAR</name>
<dbReference type="eggNOG" id="COG3746">
    <property type="taxonomic scope" value="Bacteria"/>
</dbReference>
<keyword evidence="2" id="KW-0732">Signal</keyword>
<dbReference type="PROSITE" id="PS51257">
    <property type="entry name" value="PROKAR_LIPOPROTEIN"/>
    <property type="match status" value="1"/>
</dbReference>
<dbReference type="SUPFAM" id="SSF56935">
    <property type="entry name" value="Porins"/>
    <property type="match status" value="1"/>
</dbReference>
<accession>Q47JM4</accession>
<dbReference type="KEGG" id="dar:Daro_0198"/>
<feature type="compositionally biased region" description="Low complexity" evidence="1">
    <location>
        <begin position="64"/>
        <end position="77"/>
    </location>
</feature>
<dbReference type="OrthoDB" id="9788733at2"/>
<organism evidence="3">
    <name type="scientific">Dechloromonas aromatica (strain RCB)</name>
    <dbReference type="NCBI Taxonomy" id="159087"/>
    <lineage>
        <taxon>Bacteria</taxon>
        <taxon>Pseudomonadati</taxon>
        <taxon>Pseudomonadota</taxon>
        <taxon>Betaproteobacteria</taxon>
        <taxon>Rhodocyclales</taxon>
        <taxon>Azonexaceae</taxon>
        <taxon>Dechloromonas</taxon>
    </lineage>
</organism>
<proteinExistence type="predicted"/>
<feature type="region of interest" description="Disordered" evidence="1">
    <location>
        <begin position="52"/>
        <end position="77"/>
    </location>
</feature>
<dbReference type="InterPro" id="IPR023614">
    <property type="entry name" value="Porin_dom_sf"/>
</dbReference>
<feature type="chain" id="PRO_5004233670" description="Phosphate-selective porin O and P" evidence="2">
    <location>
        <begin position="20"/>
        <end position="453"/>
    </location>
</feature>
<evidence type="ECO:0008006" key="4">
    <source>
        <dbReference type="Google" id="ProtNLM"/>
    </source>
</evidence>